<organism evidence="2 3">
    <name type="scientific">Glycomyces albidus</name>
    <dbReference type="NCBI Taxonomy" id="2656774"/>
    <lineage>
        <taxon>Bacteria</taxon>
        <taxon>Bacillati</taxon>
        <taxon>Actinomycetota</taxon>
        <taxon>Actinomycetes</taxon>
        <taxon>Glycomycetales</taxon>
        <taxon>Glycomycetaceae</taxon>
        <taxon>Glycomyces</taxon>
    </lineage>
</organism>
<dbReference type="RefSeq" id="WP_153024001.1">
    <property type="nucleotide sequence ID" value="NZ_WIAO01000003.1"/>
</dbReference>
<gene>
    <name evidence="2" type="ORF">GFD30_04435</name>
</gene>
<evidence type="ECO:0000256" key="1">
    <source>
        <dbReference type="SAM" id="MobiDB-lite"/>
    </source>
</evidence>
<feature type="region of interest" description="Disordered" evidence="1">
    <location>
        <begin position="271"/>
        <end position="297"/>
    </location>
</feature>
<name>A0A6L5G5C9_9ACTN</name>
<protein>
    <submittedName>
        <fullName evidence="2">Uncharacterized protein</fullName>
    </submittedName>
</protein>
<sequence>MPTDDTTAAIRELRDQLTARKPGEPPPKVLAFPERTDLLRDFHDKLRRRAPVALINCQEFTEDPVPDLLTEIKRQLMQRCEPYPRLQFRRLEFALAVIEQSINFRNHRAAQRQIKQAAKSTFAPNPVSNTAVAEGGAVLGQVAPGAGGIPALLAGLYQARFPTLYSFYKWFGHRDIGALDEPLDYLANLNLWAHPRVTGPARDVELRRRDRALIAAFLGDLRFAYGRGRLAKQQWYSCVALLRNADAHAGRSFVARLTEVTDRLDRAEVDPAPFLAVTDGEPLEPAPDDHPREERPR</sequence>
<dbReference type="AlphaFoldDB" id="A0A6L5G5C9"/>
<reference evidence="2 3" key="1">
    <citation type="submission" date="2019-10" db="EMBL/GenBank/DDBJ databases">
        <title>Glycomyces albidus sp. nov., a novel actinomycete isolated from rhizosphere soil of wheat (Triticum aestivum L.).</title>
        <authorList>
            <person name="Qian L."/>
        </authorList>
    </citation>
    <scope>NUCLEOTIDE SEQUENCE [LARGE SCALE GENOMIC DNA]</scope>
    <source>
        <strain evidence="2 3">NEAU-7082</strain>
    </source>
</reference>
<dbReference type="EMBL" id="WIAO01000003">
    <property type="protein sequence ID" value="MQM24830.1"/>
    <property type="molecule type" value="Genomic_DNA"/>
</dbReference>
<dbReference type="Proteomes" id="UP000477750">
    <property type="component" value="Unassembled WGS sequence"/>
</dbReference>
<keyword evidence="3" id="KW-1185">Reference proteome</keyword>
<evidence type="ECO:0000313" key="3">
    <source>
        <dbReference type="Proteomes" id="UP000477750"/>
    </source>
</evidence>
<feature type="compositionally biased region" description="Basic and acidic residues" evidence="1">
    <location>
        <begin position="287"/>
        <end position="297"/>
    </location>
</feature>
<proteinExistence type="predicted"/>
<evidence type="ECO:0000313" key="2">
    <source>
        <dbReference type="EMBL" id="MQM24830.1"/>
    </source>
</evidence>
<comment type="caution">
    <text evidence="2">The sequence shown here is derived from an EMBL/GenBank/DDBJ whole genome shotgun (WGS) entry which is preliminary data.</text>
</comment>
<accession>A0A6L5G5C9</accession>